<proteinExistence type="predicted"/>
<protein>
    <submittedName>
        <fullName evidence="3">Uncharacterized protein</fullName>
    </submittedName>
</protein>
<reference evidence="3 4" key="1">
    <citation type="submission" date="2014-05" db="EMBL/GenBank/DDBJ databases">
        <authorList>
            <person name="Rizzardi K."/>
            <person name="Winiecka-Krusnell J."/>
            <person name="Ramliden M."/>
            <person name="Alm E."/>
            <person name="Andersson S."/>
            <person name="Byfors S."/>
        </authorList>
    </citation>
    <scope>NUCLEOTIDE SEQUENCE [LARGE SCALE GENOMIC DNA]</scope>
    <source>
        <strain evidence="3 4">LEGN</strain>
    </source>
</reference>
<name>A0A0A2SRU2_9GAMM</name>
<dbReference type="RefSeq" id="WP_035891071.1">
    <property type="nucleotide sequence ID" value="NZ_JNCF01000069.1"/>
</dbReference>
<feature type="coiled-coil region" evidence="1">
    <location>
        <begin position="381"/>
        <end position="422"/>
    </location>
</feature>
<organism evidence="3 4">
    <name type="scientific">Legionella norrlandica</name>
    <dbReference type="NCBI Taxonomy" id="1498499"/>
    <lineage>
        <taxon>Bacteria</taxon>
        <taxon>Pseudomonadati</taxon>
        <taxon>Pseudomonadota</taxon>
        <taxon>Gammaproteobacteria</taxon>
        <taxon>Legionellales</taxon>
        <taxon>Legionellaceae</taxon>
        <taxon>Legionella</taxon>
    </lineage>
</organism>
<gene>
    <name evidence="3" type="ORF">EP47_03820</name>
</gene>
<feature type="coiled-coil region" evidence="1">
    <location>
        <begin position="813"/>
        <end position="844"/>
    </location>
</feature>
<evidence type="ECO:0000313" key="4">
    <source>
        <dbReference type="Proteomes" id="UP000054422"/>
    </source>
</evidence>
<evidence type="ECO:0000256" key="1">
    <source>
        <dbReference type="SAM" id="Coils"/>
    </source>
</evidence>
<keyword evidence="4" id="KW-1185">Reference proteome</keyword>
<dbReference type="STRING" id="1498499.EP47_03820"/>
<evidence type="ECO:0000313" key="3">
    <source>
        <dbReference type="EMBL" id="KGP62421.1"/>
    </source>
</evidence>
<sequence length="1082" mass="123685">MNLAEKYGKVYGKVQKEDFVRDLKESFERRMTDVFTMVDQARDTMNFPRLTEQAKTPYREMEERIIQKRKAQLSDEFIIPSATSALAEVQSETESQSESQSQSQSQTQTHSFSEVANEEVVIEARLRKYGLPLEAISISYLSQSEELQQLARANQVVHMQHLFNEDDPICCSPTYQLEERLAKEFGNPLPPVRYFLAREEGNPKVILINQDEANLFKAAPVSPPWSLYDVRMKKGHGLAPITGAAIESLKDSLLKKLYFSSYRHQITGDNIASLAKSLDGICTSEQLQPSLDMQFKGQNISQEKPPFILPQWGFHGDKQQDILLQIEQTNLVFKERFEKRGVTISLGEGEGRAKVFISSKLNKRILAEMEKPAQKDLADSQSKLKKVVEQIKEDYNNATEERANLREQLKNYKKTKKMIIDDFDQRIASLEKRKLDAISCTKTKMASLYVEGMKGVVNLRDYHEKKLDQNINSLSSMRLGNNKEWGTRIGWGKYFVGIAPMIDHFLNEIHKADQVKTLTPEELNRKINEYTGMIYDALSGRYEVMSHSSRQDSTIMEAMHAASHSPGKDIKLWSMNLNDVLKSQFNDLYSYLINREGKSDDEKYKVWREFETCIGEVITSSKGKNLSFEDFDQKIYEEIRQFAIHNKNKFKNPDISTTEIMNRLSCSFTPGPDKEANLNATKNAIVNIIYNRFLQVAQTPSEERRDLYARIYENIIQRKPDIQLPATLESPPQGAISREELSAAVQELLRVQNIRVTSKLAGIISQRCARYVAGYKWLEYNLDHFIPVKDRSPDLGKIDAFKAELFPDAQKELARLDEEVLVIQQEINEARIQKAEQLAALENKYRELPGKIQNNTNRFAELKGEKSALNKLLSGINKLLSVFKDHQVVVDQDDAVSFLDTHFDLGKIIRDDVSASAILTFIPPEFYSIEEDMHEQFVHLHGLDEAESQAKSSLEKAAQIVRDSAVVIQERGCHVTLELLGQKTAQQTVYTVDEEQIQKKEVLSKVVDELIKEVVIAESPIPNTVTLAEEEQIRGEEVVSDVTDGLQKPETQMKITHTSLGFYKKKPEDIKEGNKEHKIQKK</sequence>
<comment type="caution">
    <text evidence="3">The sequence shown here is derived from an EMBL/GenBank/DDBJ whole genome shotgun (WGS) entry which is preliminary data.</text>
</comment>
<keyword evidence="1" id="KW-0175">Coiled coil</keyword>
<dbReference type="EMBL" id="JNCF01000069">
    <property type="protein sequence ID" value="KGP62421.1"/>
    <property type="molecule type" value="Genomic_DNA"/>
</dbReference>
<feature type="region of interest" description="Disordered" evidence="2">
    <location>
        <begin position="88"/>
        <end position="114"/>
    </location>
</feature>
<evidence type="ECO:0000256" key="2">
    <source>
        <dbReference type="SAM" id="MobiDB-lite"/>
    </source>
</evidence>
<dbReference type="Proteomes" id="UP000054422">
    <property type="component" value="Unassembled WGS sequence"/>
</dbReference>
<accession>A0A0A2SRU2</accession>
<dbReference type="AlphaFoldDB" id="A0A0A2SRU2"/>
<feature type="compositionally biased region" description="Low complexity" evidence="2">
    <location>
        <begin position="90"/>
        <end position="109"/>
    </location>
</feature>